<evidence type="ECO:0000313" key="1">
    <source>
        <dbReference type="EMBL" id="AGY56657.1"/>
    </source>
</evidence>
<dbReference type="KEGG" id="glj:GKIL_0411"/>
<dbReference type="InterPro" id="IPR032710">
    <property type="entry name" value="NTF2-like_dom_sf"/>
</dbReference>
<name>U5QCL0_GLOK1</name>
<evidence type="ECO:0008006" key="3">
    <source>
        <dbReference type="Google" id="ProtNLM"/>
    </source>
</evidence>
<reference evidence="1 2" key="1">
    <citation type="journal article" date="2013" name="PLoS ONE">
        <title>Cultivation and Complete Genome Sequencing of Gloeobacter kilaueensis sp. nov., from a Lava Cave in Kilauea Caldera, Hawai'i.</title>
        <authorList>
            <person name="Saw J.H."/>
            <person name="Schatz M."/>
            <person name="Brown M.V."/>
            <person name="Kunkel D.D."/>
            <person name="Foster J.S."/>
            <person name="Shick H."/>
            <person name="Christensen S."/>
            <person name="Hou S."/>
            <person name="Wan X."/>
            <person name="Donachie S.P."/>
        </authorList>
    </citation>
    <scope>NUCLEOTIDE SEQUENCE [LARGE SCALE GENOMIC DNA]</scope>
    <source>
        <strain evidence="2">JS</strain>
    </source>
</reference>
<proteinExistence type="predicted"/>
<dbReference type="RefSeq" id="WP_023171680.1">
    <property type="nucleotide sequence ID" value="NC_022600.1"/>
</dbReference>
<dbReference type="AlphaFoldDB" id="U5QCL0"/>
<dbReference type="HOGENOM" id="CLU_137911_1_0_3"/>
<dbReference type="Proteomes" id="UP000017396">
    <property type="component" value="Chromosome"/>
</dbReference>
<dbReference type="EMBL" id="CP003587">
    <property type="protein sequence ID" value="AGY56657.1"/>
    <property type="molecule type" value="Genomic_DNA"/>
</dbReference>
<dbReference type="SUPFAM" id="SSF54427">
    <property type="entry name" value="NTF2-like"/>
    <property type="match status" value="1"/>
</dbReference>
<dbReference type="Pfam" id="PF16156">
    <property type="entry name" value="DUF4864"/>
    <property type="match status" value="1"/>
</dbReference>
<keyword evidence="2" id="KW-1185">Reference proteome</keyword>
<dbReference type="STRING" id="1183438.GKIL_0411"/>
<dbReference type="eggNOG" id="ENOG5032TNJ">
    <property type="taxonomic scope" value="Bacteria"/>
</dbReference>
<sequence>MSDSDSEAIRTVIQKQLAAFQQDNAEAAFAFAAPEIQAMFATPTDFLNMVISSYRAIYRPRSVLFEDLVLVRNTPTQPVLLLDTDGSVKRAVYMMRRQANGEWRIGGCVLQPVR</sequence>
<dbReference type="OrthoDB" id="9130422at2"/>
<protein>
    <recommendedName>
        <fullName evidence="3">DUF4864 domain-containing protein</fullName>
    </recommendedName>
</protein>
<evidence type="ECO:0000313" key="2">
    <source>
        <dbReference type="Proteomes" id="UP000017396"/>
    </source>
</evidence>
<organism evidence="1 2">
    <name type="scientific">Gloeobacter kilaueensis (strain ATCC BAA-2537 / CCAP 1431/1 / ULC 316 / JS1)</name>
    <dbReference type="NCBI Taxonomy" id="1183438"/>
    <lineage>
        <taxon>Bacteria</taxon>
        <taxon>Bacillati</taxon>
        <taxon>Cyanobacteriota</taxon>
        <taxon>Cyanophyceae</taxon>
        <taxon>Gloeobacterales</taxon>
        <taxon>Gloeobacteraceae</taxon>
        <taxon>Gloeobacter</taxon>
    </lineage>
</organism>
<gene>
    <name evidence="1" type="ORF">GKIL_0411</name>
</gene>
<dbReference type="InterPro" id="IPR032347">
    <property type="entry name" value="DUF4864"/>
</dbReference>
<accession>U5QCL0</accession>